<keyword evidence="3 5" id="KW-0418">Kinase</keyword>
<protein>
    <recommendedName>
        <fullName evidence="4 5">Carbamate kinase</fullName>
    </recommendedName>
</protein>
<dbReference type="SUPFAM" id="SSF53633">
    <property type="entry name" value="Carbamate kinase-like"/>
    <property type="match status" value="1"/>
</dbReference>
<evidence type="ECO:0000256" key="4">
    <source>
        <dbReference type="NCBIfam" id="TIGR00746"/>
    </source>
</evidence>
<dbReference type="Pfam" id="PF00696">
    <property type="entry name" value="AA_kinase"/>
    <property type="match status" value="1"/>
</dbReference>
<dbReference type="GO" id="GO:0005829">
    <property type="term" value="C:cytosol"/>
    <property type="evidence" value="ECO:0007669"/>
    <property type="project" value="TreeGrafter"/>
</dbReference>
<evidence type="ECO:0000313" key="7">
    <source>
        <dbReference type="EMBL" id="MYL27788.1"/>
    </source>
</evidence>
<comment type="caution">
    <text evidence="7">The sequence shown here is derived from an EMBL/GenBank/DDBJ whole genome shotgun (WGS) entry which is preliminary data.</text>
</comment>
<dbReference type="AlphaFoldDB" id="A0A9X4YEV5"/>
<dbReference type="PRINTS" id="PR01469">
    <property type="entry name" value="CARBMTKINASE"/>
</dbReference>
<keyword evidence="8" id="KW-1185">Reference proteome</keyword>
<dbReference type="FunFam" id="3.40.1160.10:FF:000007">
    <property type="entry name" value="Carbamate kinase"/>
    <property type="match status" value="1"/>
</dbReference>
<dbReference type="PANTHER" id="PTHR30409">
    <property type="entry name" value="CARBAMATE KINASE"/>
    <property type="match status" value="1"/>
</dbReference>
<evidence type="ECO:0000256" key="3">
    <source>
        <dbReference type="ARBA" id="ARBA00022777"/>
    </source>
</evidence>
<dbReference type="NCBIfam" id="TIGR00746">
    <property type="entry name" value="arcC"/>
    <property type="match status" value="1"/>
</dbReference>
<reference evidence="7 8" key="1">
    <citation type="submission" date="2019-11" db="EMBL/GenBank/DDBJ databases">
        <title>Genome sequences of 17 halophilic strains isolated from different environments.</title>
        <authorList>
            <person name="Furrow R.E."/>
        </authorList>
    </citation>
    <scope>NUCLEOTIDE SEQUENCE [LARGE SCALE GENOMIC DNA]</scope>
    <source>
        <strain evidence="7 8">22507_15_FS</strain>
    </source>
</reference>
<dbReference type="InterPro" id="IPR036393">
    <property type="entry name" value="AceGlu_kinase-like_sf"/>
</dbReference>
<keyword evidence="2 5" id="KW-0808">Transferase</keyword>
<dbReference type="CDD" id="cd04235">
    <property type="entry name" value="AAK_CK"/>
    <property type="match status" value="1"/>
</dbReference>
<dbReference type="Proteomes" id="UP000460751">
    <property type="component" value="Unassembled WGS sequence"/>
</dbReference>
<dbReference type="PIRSF" id="PIRSF000723">
    <property type="entry name" value="Carbamate_kin"/>
    <property type="match status" value="1"/>
</dbReference>
<evidence type="ECO:0000256" key="2">
    <source>
        <dbReference type="ARBA" id="ARBA00022679"/>
    </source>
</evidence>
<name>A0A9X4YEV5_9GAMM</name>
<evidence type="ECO:0000256" key="1">
    <source>
        <dbReference type="ARBA" id="ARBA00011066"/>
    </source>
</evidence>
<comment type="similarity">
    <text evidence="1 5">Belongs to the carbamate kinase family.</text>
</comment>
<dbReference type="GO" id="GO:0019546">
    <property type="term" value="P:L-arginine deiminase pathway"/>
    <property type="evidence" value="ECO:0007669"/>
    <property type="project" value="TreeGrafter"/>
</dbReference>
<evidence type="ECO:0000256" key="5">
    <source>
        <dbReference type="PIRNR" id="PIRNR000723"/>
    </source>
</evidence>
<evidence type="ECO:0000259" key="6">
    <source>
        <dbReference type="Pfam" id="PF00696"/>
    </source>
</evidence>
<dbReference type="RefSeq" id="WP_160899359.1">
    <property type="nucleotide sequence ID" value="NZ_WMEX01000008.1"/>
</dbReference>
<dbReference type="OrthoDB" id="9766717at2"/>
<accession>A0A9X4YEV5</accession>
<sequence>MLVVAALGGNALLRRGEPLTAQAQRANVKVAAESLAGIVRAGHQLVITHGNGPQVGLLALQGAAYRPDEAYPLDVLGAETEGMIGYIIEQELENALGHDRAVATLLTQVLVDRNDPAFQNPTKFVGPVYDRKEAETRAEAAGWQIAQDGDKWRRVVPSPSPLEIPDTRVLELLLKQGVVVICAGGGGIPILRRDDGSMIGVEAVIDKDAASALLARQLGADALLLLTDVDAIYRDFGKDTAAPIHELTLDEARQLDLPAGSMGPKLAAACDFAGSGGLSGIGRLEDAEAMLDRQAGTRISIHSLNQEVADSHPC</sequence>
<gene>
    <name evidence="7" type="primary">arcC</name>
    <name evidence="7" type="ORF">GLW01_13410</name>
</gene>
<dbReference type="GO" id="GO:0008804">
    <property type="term" value="F:carbamate kinase activity"/>
    <property type="evidence" value="ECO:0007669"/>
    <property type="project" value="UniProtKB-UniRule"/>
</dbReference>
<organism evidence="7 8">
    <name type="scientific">Vreelandella halophila</name>
    <dbReference type="NCBI Taxonomy" id="86177"/>
    <lineage>
        <taxon>Bacteria</taxon>
        <taxon>Pseudomonadati</taxon>
        <taxon>Pseudomonadota</taxon>
        <taxon>Gammaproteobacteria</taxon>
        <taxon>Oceanospirillales</taxon>
        <taxon>Halomonadaceae</taxon>
        <taxon>Vreelandella</taxon>
    </lineage>
</organism>
<proteinExistence type="inferred from homology"/>
<dbReference type="InterPro" id="IPR003964">
    <property type="entry name" value="Carb_kinase"/>
</dbReference>
<dbReference type="PANTHER" id="PTHR30409:SF1">
    <property type="entry name" value="CARBAMATE KINASE-RELATED"/>
    <property type="match status" value="1"/>
</dbReference>
<dbReference type="EMBL" id="WMEX01000008">
    <property type="protein sequence ID" value="MYL27788.1"/>
    <property type="molecule type" value="Genomic_DNA"/>
</dbReference>
<evidence type="ECO:0000313" key="8">
    <source>
        <dbReference type="Proteomes" id="UP000460751"/>
    </source>
</evidence>
<dbReference type="NCBIfam" id="NF009008">
    <property type="entry name" value="PRK12354.1"/>
    <property type="match status" value="1"/>
</dbReference>
<dbReference type="InterPro" id="IPR001048">
    <property type="entry name" value="Asp/Glu/Uridylate_kinase"/>
</dbReference>
<feature type="domain" description="Aspartate/glutamate/uridylate kinase" evidence="6">
    <location>
        <begin position="1"/>
        <end position="278"/>
    </location>
</feature>
<dbReference type="Gene3D" id="3.40.1160.10">
    <property type="entry name" value="Acetylglutamate kinase-like"/>
    <property type="match status" value="1"/>
</dbReference>